<gene>
    <name evidence="13" type="ORF">RF55_10751</name>
</gene>
<keyword evidence="8" id="KW-0492">Microsome</keyword>
<evidence type="ECO:0000256" key="4">
    <source>
        <dbReference type="ARBA" id="ARBA00010617"/>
    </source>
</evidence>
<comment type="cofactor">
    <cofactor evidence="1">
        <name>heme</name>
        <dbReference type="ChEBI" id="CHEBI:30413"/>
    </cofactor>
</comment>
<dbReference type="SUPFAM" id="SSF48264">
    <property type="entry name" value="Cytochrome P450"/>
    <property type="match status" value="1"/>
</dbReference>
<comment type="caution">
    <text evidence="13">The sequence shown here is derived from an EMBL/GenBank/DDBJ whole genome shotgun (WGS) entry which is preliminary data.</text>
</comment>
<keyword evidence="11" id="KW-0503">Monooxygenase</keyword>
<evidence type="ECO:0000256" key="11">
    <source>
        <dbReference type="ARBA" id="ARBA00023033"/>
    </source>
</evidence>
<dbReference type="EMBL" id="LBMM01007590">
    <property type="protein sequence ID" value="KMQ89600.1"/>
    <property type="molecule type" value="Genomic_DNA"/>
</dbReference>
<dbReference type="Gene3D" id="1.10.630.10">
    <property type="entry name" value="Cytochrome P450"/>
    <property type="match status" value="1"/>
</dbReference>
<dbReference type="GO" id="GO:0016705">
    <property type="term" value="F:oxidoreductase activity, acting on paired donors, with incorporation or reduction of molecular oxygen"/>
    <property type="evidence" value="ECO:0007669"/>
    <property type="project" value="InterPro"/>
</dbReference>
<evidence type="ECO:0000256" key="6">
    <source>
        <dbReference type="ARBA" id="ARBA00022723"/>
    </source>
</evidence>
<reference evidence="13 14" key="1">
    <citation type="submission" date="2015-04" db="EMBL/GenBank/DDBJ databases">
        <title>Lasius niger genome sequencing.</title>
        <authorList>
            <person name="Konorov E.A."/>
            <person name="Nikitin M.A."/>
            <person name="Kirill M.V."/>
            <person name="Chang P."/>
        </authorList>
    </citation>
    <scope>NUCLEOTIDE SEQUENCE [LARGE SCALE GENOMIC DNA]</scope>
    <source>
        <tissue evidence="13">Whole</tissue>
    </source>
</reference>
<evidence type="ECO:0000256" key="12">
    <source>
        <dbReference type="ARBA" id="ARBA00023136"/>
    </source>
</evidence>
<evidence type="ECO:0000313" key="14">
    <source>
        <dbReference type="Proteomes" id="UP000036403"/>
    </source>
</evidence>
<dbReference type="PANTHER" id="PTHR24292:SF54">
    <property type="entry name" value="CYP9F3-RELATED"/>
    <property type="match status" value="1"/>
</dbReference>
<evidence type="ECO:0000313" key="13">
    <source>
        <dbReference type="EMBL" id="KMQ89600.1"/>
    </source>
</evidence>
<keyword evidence="7" id="KW-0256">Endoplasmic reticulum</keyword>
<dbReference type="GO" id="GO:0005789">
    <property type="term" value="C:endoplasmic reticulum membrane"/>
    <property type="evidence" value="ECO:0007669"/>
    <property type="project" value="UniProtKB-SubCell"/>
</dbReference>
<dbReference type="InterPro" id="IPR050476">
    <property type="entry name" value="Insect_CytP450_Detox"/>
</dbReference>
<keyword evidence="6" id="KW-0479">Metal-binding</keyword>
<evidence type="ECO:0000256" key="1">
    <source>
        <dbReference type="ARBA" id="ARBA00001971"/>
    </source>
</evidence>
<keyword evidence="14" id="KW-1185">Reference proteome</keyword>
<keyword evidence="9" id="KW-0560">Oxidoreductase</keyword>
<evidence type="ECO:0000256" key="7">
    <source>
        <dbReference type="ARBA" id="ARBA00022824"/>
    </source>
</evidence>
<dbReference type="OrthoDB" id="2789670at2759"/>
<name>A0A0J7NAH8_LASNI</name>
<evidence type="ECO:0000256" key="3">
    <source>
        <dbReference type="ARBA" id="ARBA00004406"/>
    </source>
</evidence>
<dbReference type="InterPro" id="IPR036396">
    <property type="entry name" value="Cyt_P450_sf"/>
</dbReference>
<dbReference type="GO" id="GO:0004497">
    <property type="term" value="F:monooxygenase activity"/>
    <property type="evidence" value="ECO:0007669"/>
    <property type="project" value="UniProtKB-KW"/>
</dbReference>
<organism evidence="13 14">
    <name type="scientific">Lasius niger</name>
    <name type="common">Black garden ant</name>
    <dbReference type="NCBI Taxonomy" id="67767"/>
    <lineage>
        <taxon>Eukaryota</taxon>
        <taxon>Metazoa</taxon>
        <taxon>Ecdysozoa</taxon>
        <taxon>Arthropoda</taxon>
        <taxon>Hexapoda</taxon>
        <taxon>Insecta</taxon>
        <taxon>Pterygota</taxon>
        <taxon>Neoptera</taxon>
        <taxon>Endopterygota</taxon>
        <taxon>Hymenoptera</taxon>
        <taxon>Apocrita</taxon>
        <taxon>Aculeata</taxon>
        <taxon>Formicoidea</taxon>
        <taxon>Formicidae</taxon>
        <taxon>Formicinae</taxon>
        <taxon>Lasius</taxon>
        <taxon>Lasius</taxon>
    </lineage>
</organism>
<evidence type="ECO:0000256" key="10">
    <source>
        <dbReference type="ARBA" id="ARBA00023004"/>
    </source>
</evidence>
<feature type="non-terminal residue" evidence="13">
    <location>
        <position position="97"/>
    </location>
</feature>
<sequence length="97" mass="11182">MGALIFQRESMADLIKNIYNLHPEAKYVGMSDMTNPVVMIRNPDLIKSITLKNFDLFPDRRAVIEEHHDPILGKNLFALKGERWRQVRSLLSPAFTS</sequence>
<evidence type="ECO:0000256" key="9">
    <source>
        <dbReference type="ARBA" id="ARBA00023002"/>
    </source>
</evidence>
<evidence type="ECO:0000256" key="5">
    <source>
        <dbReference type="ARBA" id="ARBA00022617"/>
    </source>
</evidence>
<keyword evidence="5" id="KW-0349">Heme</keyword>
<protein>
    <submittedName>
        <fullName evidence="13">Cytochrome p450 9e2</fullName>
    </submittedName>
</protein>
<evidence type="ECO:0000256" key="2">
    <source>
        <dbReference type="ARBA" id="ARBA00004174"/>
    </source>
</evidence>
<comment type="subcellular location">
    <subcellularLocation>
        <location evidence="3">Endoplasmic reticulum membrane</location>
        <topology evidence="3">Peripheral membrane protein</topology>
    </subcellularLocation>
    <subcellularLocation>
        <location evidence="2">Microsome membrane</location>
        <topology evidence="2">Peripheral membrane protein</topology>
    </subcellularLocation>
</comment>
<dbReference type="PANTHER" id="PTHR24292">
    <property type="entry name" value="CYTOCHROME P450"/>
    <property type="match status" value="1"/>
</dbReference>
<keyword evidence="12" id="KW-0472">Membrane</keyword>
<dbReference type="AlphaFoldDB" id="A0A0J7NAH8"/>
<dbReference type="PaxDb" id="67767-A0A0J7NAH8"/>
<dbReference type="STRING" id="67767.A0A0J7NAH8"/>
<dbReference type="GO" id="GO:0020037">
    <property type="term" value="F:heme binding"/>
    <property type="evidence" value="ECO:0007669"/>
    <property type="project" value="InterPro"/>
</dbReference>
<comment type="similarity">
    <text evidence="4">Belongs to the cytochrome P450 family.</text>
</comment>
<dbReference type="GO" id="GO:0005506">
    <property type="term" value="F:iron ion binding"/>
    <property type="evidence" value="ECO:0007669"/>
    <property type="project" value="InterPro"/>
</dbReference>
<evidence type="ECO:0000256" key="8">
    <source>
        <dbReference type="ARBA" id="ARBA00022848"/>
    </source>
</evidence>
<keyword evidence="10" id="KW-0408">Iron</keyword>
<dbReference type="InterPro" id="IPR001128">
    <property type="entry name" value="Cyt_P450"/>
</dbReference>
<accession>A0A0J7NAH8</accession>
<dbReference type="Pfam" id="PF00067">
    <property type="entry name" value="p450"/>
    <property type="match status" value="1"/>
</dbReference>
<proteinExistence type="inferred from homology"/>
<dbReference type="Proteomes" id="UP000036403">
    <property type="component" value="Unassembled WGS sequence"/>
</dbReference>